<dbReference type="EMBL" id="BARW01009174">
    <property type="protein sequence ID" value="GAI77138.1"/>
    <property type="molecule type" value="Genomic_DNA"/>
</dbReference>
<sequence>MEKENDWWALGQHHGLDTPLLDWTHSAFVALFFAFEKTKSPQTRNRVVYAINPKTCEAKSLEIQKAYTGKGRPDITEFFSPQQDENSRLVNQGGLFSRTTAGIPIEDWVSQHWAGNTSEGIMMRLLVPDSGRVECLRTLNKMNINYLTLFPDLYGASNHANTSNSIARY</sequence>
<dbReference type="Pfam" id="PF08867">
    <property type="entry name" value="FRG"/>
    <property type="match status" value="1"/>
</dbReference>
<comment type="caution">
    <text evidence="2">The sequence shown here is derived from an EMBL/GenBank/DDBJ whole genome shotgun (WGS) entry which is preliminary data.</text>
</comment>
<evidence type="ECO:0000313" key="2">
    <source>
        <dbReference type="EMBL" id="GAI77138.1"/>
    </source>
</evidence>
<organism evidence="2">
    <name type="scientific">marine sediment metagenome</name>
    <dbReference type="NCBI Taxonomy" id="412755"/>
    <lineage>
        <taxon>unclassified sequences</taxon>
        <taxon>metagenomes</taxon>
        <taxon>ecological metagenomes</taxon>
    </lineage>
</organism>
<proteinExistence type="predicted"/>
<dbReference type="InterPro" id="IPR014966">
    <property type="entry name" value="FRG-dom"/>
</dbReference>
<protein>
    <recommendedName>
        <fullName evidence="1">FRG domain-containing protein</fullName>
    </recommendedName>
</protein>
<gene>
    <name evidence="2" type="ORF">S12H4_18552</name>
</gene>
<reference evidence="2" key="1">
    <citation type="journal article" date="2014" name="Front. Microbiol.">
        <title>High frequency of phylogenetically diverse reductive dehalogenase-homologous genes in deep subseafloor sedimentary metagenomes.</title>
        <authorList>
            <person name="Kawai M."/>
            <person name="Futagami T."/>
            <person name="Toyoda A."/>
            <person name="Takaki Y."/>
            <person name="Nishi S."/>
            <person name="Hori S."/>
            <person name="Arai W."/>
            <person name="Tsubouchi T."/>
            <person name="Morono Y."/>
            <person name="Uchiyama I."/>
            <person name="Ito T."/>
            <person name="Fujiyama A."/>
            <person name="Inagaki F."/>
            <person name="Takami H."/>
        </authorList>
    </citation>
    <scope>NUCLEOTIDE SEQUENCE</scope>
    <source>
        <strain evidence="2">Expedition CK06-06</strain>
    </source>
</reference>
<evidence type="ECO:0000259" key="1">
    <source>
        <dbReference type="Pfam" id="PF08867"/>
    </source>
</evidence>
<dbReference type="AlphaFoldDB" id="X1R9A8"/>
<feature type="domain" description="FRG" evidence="1">
    <location>
        <begin position="3"/>
        <end position="40"/>
    </location>
</feature>
<name>X1R9A8_9ZZZZ</name>
<accession>X1R9A8</accession>